<dbReference type="PROSITE" id="PS50830">
    <property type="entry name" value="TNASE_3"/>
    <property type="match status" value="1"/>
</dbReference>
<dbReference type="SMART" id="SM00894">
    <property type="entry name" value="Excalibur"/>
    <property type="match status" value="1"/>
</dbReference>
<feature type="compositionally biased region" description="Basic and acidic residues" evidence="4">
    <location>
        <begin position="229"/>
        <end position="262"/>
    </location>
</feature>
<feature type="compositionally biased region" description="Basic and acidic residues" evidence="4">
    <location>
        <begin position="201"/>
        <end position="219"/>
    </location>
</feature>
<dbReference type="Pfam" id="PF05901">
    <property type="entry name" value="Excalibur"/>
    <property type="match status" value="1"/>
</dbReference>
<keyword evidence="1" id="KW-0540">Nuclease</keyword>
<dbReference type="SMART" id="SM00318">
    <property type="entry name" value="SNc"/>
    <property type="match status" value="1"/>
</dbReference>
<dbReference type="PROSITE" id="PS01284">
    <property type="entry name" value="TNASE_2"/>
    <property type="match status" value="1"/>
</dbReference>
<dbReference type="STRING" id="1235279.C772_02340"/>
<reference evidence="6 7" key="1">
    <citation type="journal article" date="2013" name="Genome Announc.">
        <title>Draft Genome Sequence of Bhargavaea cecembensis Strain DSE10T, Isolated from a Deep-Sea Sediment Sample Collected at a Depth of 5,904 m from the Chagos-Laccadive Ridge System in the Indian Ocean.</title>
        <authorList>
            <person name="Shivaji S."/>
            <person name="Ara S."/>
            <person name="Begum Z."/>
            <person name="Ruth M."/>
            <person name="Singh A."/>
            <person name="Kumar Pinnaka A."/>
        </authorList>
    </citation>
    <scope>NUCLEOTIDE SEQUENCE [LARGE SCALE GENOMIC DNA]</scope>
    <source>
        <strain evidence="6 7">DSE10</strain>
    </source>
</reference>
<proteinExistence type="predicted"/>
<evidence type="ECO:0000313" key="6">
    <source>
        <dbReference type="EMBL" id="EMR05674.1"/>
    </source>
</evidence>
<dbReference type="RefSeq" id="WP_008300142.1">
    <property type="nucleotide sequence ID" value="NZ_AOFT01000012.1"/>
</dbReference>
<name>M7P569_9BACL</name>
<dbReference type="PANTHER" id="PTHR12302:SF3">
    <property type="entry name" value="SERINE_THREONINE-PROTEIN KINASE 31"/>
    <property type="match status" value="1"/>
</dbReference>
<dbReference type="Pfam" id="PF00565">
    <property type="entry name" value="SNase"/>
    <property type="match status" value="1"/>
</dbReference>
<gene>
    <name evidence="6" type="primary">yokF_2</name>
    <name evidence="6" type="ORF">C772_02340</name>
</gene>
<dbReference type="OrthoDB" id="4376109at2"/>
<dbReference type="Gene3D" id="2.40.50.90">
    <property type="match status" value="1"/>
</dbReference>
<sequence length="262" mass="29086">MAGRKPSGMRNRPAGAIAVLLLIAIVYFLAEIPEEERGRGSPTKSGEQIPADAPAEGLVPVELVRTIDGDTIKIRYQGKEQNVRYLLIDTPETNHPQLGKQPFGERAKDRNRELLANGEVAIEFDIGQRTDKYGRLLAYVYVDGESIQEKLLEEGLARVGYVYPPNTRHLERFEQAEIRAKDKGIGIWSIEDYATDRGFDAGKAEQAGKSRETRNREEADQAGPFANCKELRAVHPDGVKRGHPAYSERLDGDHDGMACEAS</sequence>
<dbReference type="InterPro" id="IPR016071">
    <property type="entry name" value="Staphylococal_nuclease_OB-fold"/>
</dbReference>
<evidence type="ECO:0000259" key="5">
    <source>
        <dbReference type="PROSITE" id="PS50830"/>
    </source>
</evidence>
<protein>
    <submittedName>
        <fullName evidence="6">SPBc2 prophage-derived endonuclease yokF</fullName>
        <ecNumber evidence="6">3.1.-.-</ecNumber>
    </submittedName>
</protein>
<feature type="domain" description="TNase-like" evidence="5">
    <location>
        <begin position="57"/>
        <end position="190"/>
    </location>
</feature>
<dbReference type="EMBL" id="AOFT01000012">
    <property type="protein sequence ID" value="EMR05674.1"/>
    <property type="molecule type" value="Genomic_DNA"/>
</dbReference>
<dbReference type="SUPFAM" id="SSF50199">
    <property type="entry name" value="Staphylococcal nuclease"/>
    <property type="match status" value="1"/>
</dbReference>
<evidence type="ECO:0000256" key="2">
    <source>
        <dbReference type="ARBA" id="ARBA00022759"/>
    </source>
</evidence>
<feature type="region of interest" description="Disordered" evidence="4">
    <location>
        <begin position="201"/>
        <end position="262"/>
    </location>
</feature>
<dbReference type="PATRIC" id="fig|1235279.3.peg.2332"/>
<evidence type="ECO:0000256" key="1">
    <source>
        <dbReference type="ARBA" id="ARBA00022722"/>
    </source>
</evidence>
<accession>M7P569</accession>
<dbReference type="InterPro" id="IPR035437">
    <property type="entry name" value="SNase_OB-fold_sf"/>
</dbReference>
<dbReference type="Proteomes" id="UP000011919">
    <property type="component" value="Unassembled WGS sequence"/>
</dbReference>
<dbReference type="eggNOG" id="COG1525">
    <property type="taxonomic scope" value="Bacteria"/>
</dbReference>
<dbReference type="GO" id="GO:0016787">
    <property type="term" value="F:hydrolase activity"/>
    <property type="evidence" value="ECO:0007669"/>
    <property type="project" value="UniProtKB-KW"/>
</dbReference>
<dbReference type="GO" id="GO:0004519">
    <property type="term" value="F:endonuclease activity"/>
    <property type="evidence" value="ECO:0007669"/>
    <property type="project" value="UniProtKB-KW"/>
</dbReference>
<evidence type="ECO:0000313" key="7">
    <source>
        <dbReference type="Proteomes" id="UP000011919"/>
    </source>
</evidence>
<comment type="caution">
    <text evidence="6">The sequence shown here is derived from an EMBL/GenBank/DDBJ whole genome shotgun (WGS) entry which is preliminary data.</text>
</comment>
<evidence type="ECO:0000256" key="3">
    <source>
        <dbReference type="ARBA" id="ARBA00022801"/>
    </source>
</evidence>
<dbReference type="GO" id="GO:0003676">
    <property type="term" value="F:nucleic acid binding"/>
    <property type="evidence" value="ECO:0007669"/>
    <property type="project" value="InterPro"/>
</dbReference>
<dbReference type="AlphaFoldDB" id="M7P569"/>
<keyword evidence="7" id="KW-1185">Reference proteome</keyword>
<dbReference type="PANTHER" id="PTHR12302">
    <property type="entry name" value="EBNA2 BINDING PROTEIN P100"/>
    <property type="match status" value="1"/>
</dbReference>
<keyword evidence="3 6" id="KW-0378">Hydrolase</keyword>
<dbReference type="CDD" id="cd00175">
    <property type="entry name" value="SNc"/>
    <property type="match status" value="1"/>
</dbReference>
<organism evidence="6 7">
    <name type="scientific">Bhargavaea cecembensis DSE10</name>
    <dbReference type="NCBI Taxonomy" id="1235279"/>
    <lineage>
        <taxon>Bacteria</taxon>
        <taxon>Bacillati</taxon>
        <taxon>Bacillota</taxon>
        <taxon>Bacilli</taxon>
        <taxon>Bacillales</taxon>
        <taxon>Caryophanaceae</taxon>
        <taxon>Bhargavaea</taxon>
    </lineage>
</organism>
<dbReference type="EC" id="3.1.-.-" evidence="6"/>
<evidence type="ECO:0000256" key="4">
    <source>
        <dbReference type="SAM" id="MobiDB-lite"/>
    </source>
</evidence>
<dbReference type="InterPro" id="IPR002071">
    <property type="entry name" value="Thermonucl_AS"/>
</dbReference>
<keyword evidence="2 6" id="KW-0255">Endonuclease</keyword>
<dbReference type="InterPro" id="IPR008613">
    <property type="entry name" value="Excalibur_Ca-bd_domain"/>
</dbReference>